<dbReference type="Pfam" id="PF03137">
    <property type="entry name" value="OATP"/>
    <property type="match status" value="2"/>
</dbReference>
<feature type="transmembrane region" description="Helical" evidence="10">
    <location>
        <begin position="304"/>
        <end position="324"/>
    </location>
</feature>
<dbReference type="CDD" id="cd17336">
    <property type="entry name" value="MFS_SLCO_OATP"/>
    <property type="match status" value="1"/>
</dbReference>
<evidence type="ECO:0000256" key="7">
    <source>
        <dbReference type="ARBA" id="ARBA00023157"/>
    </source>
</evidence>
<dbReference type="InterPro" id="IPR002350">
    <property type="entry name" value="Kazal_dom"/>
</dbReference>
<keyword evidence="13" id="KW-1185">Reference proteome</keyword>
<feature type="coiled-coil region" evidence="8">
    <location>
        <begin position="511"/>
        <end position="548"/>
    </location>
</feature>
<evidence type="ECO:0000259" key="11">
    <source>
        <dbReference type="PROSITE" id="PS51465"/>
    </source>
</evidence>
<evidence type="ECO:0000256" key="10">
    <source>
        <dbReference type="SAM" id="Phobius"/>
    </source>
</evidence>
<dbReference type="PROSITE" id="PS51465">
    <property type="entry name" value="KAZAL_2"/>
    <property type="match status" value="1"/>
</dbReference>
<dbReference type="Proteomes" id="UP000183832">
    <property type="component" value="Unassembled WGS sequence"/>
</dbReference>
<feature type="transmembrane region" description="Helical" evidence="10">
    <location>
        <begin position="94"/>
        <end position="116"/>
    </location>
</feature>
<comment type="subcellular location">
    <subcellularLocation>
        <location evidence="1">Cell membrane</location>
        <topology evidence="1">Multi-pass membrane protein</topology>
    </subcellularLocation>
</comment>
<evidence type="ECO:0000256" key="9">
    <source>
        <dbReference type="SAM" id="MobiDB-lite"/>
    </source>
</evidence>
<dbReference type="InterPro" id="IPR036259">
    <property type="entry name" value="MFS_trans_sf"/>
</dbReference>
<evidence type="ECO:0000256" key="4">
    <source>
        <dbReference type="ARBA" id="ARBA00022692"/>
    </source>
</evidence>
<dbReference type="AlphaFoldDB" id="A0A1J1HEP7"/>
<sequence>MSSSTTSCGLSWLGYPKYLQRFATTRSFILVYGILGIFQAMGYIYFIITLQTMEKRFKIPSQTTGLILSGNELSQILLSVILAYFGGQRNRPRFIAWGVIFCSLSCFILALPHFIYGPGEDALRLTKEFMESSNSTILDNSAVDKHFRESNRLCLEGPMEHECNDEIESILPLVLIFLSQFVLGIGNTLYYALGQTYLDDNTKKTNTPLLLSYAFSLRTLGPAIGFVLAYGSLKMYIDPSKTPLIDSQDPRWFPSAMKRLFKNKLLMSNILSGIFYILGASAYFTFMSKYLEVQFHKSAADATIITGPLTIIGVVCGFLASGYVISKKKPKPSKLLMWNVIVGVLYMGGQISNLYFACPDGQTPMQIQNGKLNLSSTCNMDCHCTGIAYTPVCYEPTGDTFFNPCVAGCNQYSEDEKFYHECECLRNLQRTTRSPTTSTTLSLIHSSTLDVLTTRTSSLLTTESLTEETTRQSSSSTTPSFTQTQTNNISDLIVLAKQEMKQDFQDEVEMINVETEDRKELKDEVKNIEDEEEDYDDYAIEEENLVKESKYREKREEPEDIWGKLVPGACVKGCAFGFYAFSIVSSIINCFGASGRIGNLLVNYRCVSNQDKSVTQGLILMLVSLFALIPGPIMFGRIIDQTCLVWTEQCSGRRGNCQLYDQRLFRYYINLTALALTSIGVFFDILVWKYGKNLDLYGEREQEMLQRKQKEARNGRNQLWNEIIGTNALTMRRLPLIIQNWELNCNDILQINRNVHTIIVENSEVDDALTQSIINNSYYVQHFLIMNMLMMRNELTKIFNSLKKCEKLTVLGNIVADNSHTVTDPIHGPKMLKLLSLKFCDYGIVEFLIDSKVQVRNLILEEDKFYENEMKDLKCFLTLQTCLESLAISYFNTNVIKMIVNNNTQCPLKKLIAIWPYSQRTNAEENYFFILLNKHRSTIEELEIVNLMNDDILHLIFNELKLKKLSIGFENLDHFIFNEIIRRNSNLTIFSEHVKSLVVSPEMSINNNLKVLAIKRFSHISYIEDLVQYLPALEEFILWSQENLKDILKAVANNCKRLRYLEIGFYDSSLSVLQFPNLQTFCVQRSENLDVMSWKSFLINNPSIENVHLGRIFQKDLLKKMTLKIPGSLITRPLTFKCLKLFMYFKLTTKRLDMISEAFPNLKELDIFHKITKLEIYSRINSPNIKLTYHEWTYSKRFSNKEATLELSTF</sequence>
<dbReference type="PANTHER" id="PTHR11388:SF131">
    <property type="entry name" value="SOLUTE CARRIER ORGANIC ANION TRANSPORTER FAMILY MEMBER"/>
    <property type="match status" value="1"/>
</dbReference>
<dbReference type="GO" id="GO:0005886">
    <property type="term" value="C:plasma membrane"/>
    <property type="evidence" value="ECO:0007669"/>
    <property type="project" value="UniProtKB-SubCell"/>
</dbReference>
<dbReference type="InterPro" id="IPR032675">
    <property type="entry name" value="LRR_dom_sf"/>
</dbReference>
<dbReference type="OrthoDB" id="5062115at2759"/>
<keyword evidence="4 10" id="KW-0812">Transmembrane</keyword>
<dbReference type="SUPFAM" id="SSF52047">
    <property type="entry name" value="RNI-like"/>
    <property type="match status" value="1"/>
</dbReference>
<dbReference type="STRING" id="568069.A0A1J1HEP7"/>
<feature type="compositionally biased region" description="Low complexity" evidence="9">
    <location>
        <begin position="471"/>
        <end position="483"/>
    </location>
</feature>
<feature type="transmembrane region" description="Helical" evidence="10">
    <location>
        <begin position="65"/>
        <end position="88"/>
    </location>
</feature>
<evidence type="ECO:0000256" key="2">
    <source>
        <dbReference type="ARBA" id="ARBA00009657"/>
    </source>
</evidence>
<dbReference type="GO" id="GO:0015347">
    <property type="term" value="F:sodium-independent organic anion transmembrane transporter activity"/>
    <property type="evidence" value="ECO:0007669"/>
    <property type="project" value="TreeGrafter"/>
</dbReference>
<dbReference type="GO" id="GO:0043252">
    <property type="term" value="P:sodium-independent organic anion transport"/>
    <property type="evidence" value="ECO:0007669"/>
    <property type="project" value="TreeGrafter"/>
</dbReference>
<feature type="region of interest" description="Disordered" evidence="9">
    <location>
        <begin position="461"/>
        <end position="483"/>
    </location>
</feature>
<dbReference type="Gene3D" id="1.20.1250.20">
    <property type="entry name" value="MFS general substrate transporter like domains"/>
    <property type="match status" value="1"/>
</dbReference>
<evidence type="ECO:0000256" key="6">
    <source>
        <dbReference type="ARBA" id="ARBA00023136"/>
    </source>
</evidence>
<dbReference type="PANTHER" id="PTHR11388">
    <property type="entry name" value="ORGANIC ANION TRANSPORTER"/>
    <property type="match status" value="1"/>
</dbReference>
<dbReference type="InterPro" id="IPR004156">
    <property type="entry name" value="OATP"/>
</dbReference>
<gene>
    <name evidence="12" type="ORF">CLUMA_CG000186</name>
</gene>
<dbReference type="SUPFAM" id="SSF103473">
    <property type="entry name" value="MFS general substrate transporter"/>
    <property type="match status" value="1"/>
</dbReference>
<dbReference type="Gene3D" id="3.80.10.10">
    <property type="entry name" value="Ribonuclease Inhibitor"/>
    <property type="match status" value="1"/>
</dbReference>
<keyword evidence="8" id="KW-0175">Coiled coil</keyword>
<feature type="transmembrane region" description="Helical" evidence="10">
    <location>
        <begin position="576"/>
        <end position="597"/>
    </location>
</feature>
<feature type="transmembrane region" description="Helical" evidence="10">
    <location>
        <begin position="265"/>
        <end position="284"/>
    </location>
</feature>
<dbReference type="EMBL" id="CVRI01000001">
    <property type="protein sequence ID" value="CRK86315.1"/>
    <property type="molecule type" value="Genomic_DNA"/>
</dbReference>
<protein>
    <submittedName>
        <fullName evidence="12">CLUMA_CG000186, isoform A</fullName>
    </submittedName>
</protein>
<keyword evidence="6 10" id="KW-0472">Membrane</keyword>
<evidence type="ECO:0000256" key="8">
    <source>
        <dbReference type="SAM" id="Coils"/>
    </source>
</evidence>
<feature type="transmembrane region" description="Helical" evidence="10">
    <location>
        <begin position="170"/>
        <end position="193"/>
    </location>
</feature>
<keyword evidence="5 10" id="KW-1133">Transmembrane helix</keyword>
<feature type="domain" description="Kazal-like" evidence="11">
    <location>
        <begin position="372"/>
        <end position="426"/>
    </location>
</feature>
<reference evidence="12 13" key="1">
    <citation type="submission" date="2015-04" db="EMBL/GenBank/DDBJ databases">
        <authorList>
            <person name="Syromyatnikov M.Y."/>
            <person name="Popov V.N."/>
        </authorList>
    </citation>
    <scope>NUCLEOTIDE SEQUENCE [LARGE SCALE GENOMIC DNA]</scope>
</reference>
<keyword evidence="7" id="KW-1015">Disulfide bond</keyword>
<feature type="transmembrane region" description="Helical" evidence="10">
    <location>
        <begin position="336"/>
        <end position="356"/>
    </location>
</feature>
<feature type="transmembrane region" description="Helical" evidence="10">
    <location>
        <begin position="618"/>
        <end position="639"/>
    </location>
</feature>
<feature type="transmembrane region" description="Helical" evidence="10">
    <location>
        <begin position="29"/>
        <end position="53"/>
    </location>
</feature>
<keyword evidence="3" id="KW-1003">Cell membrane</keyword>
<evidence type="ECO:0000256" key="1">
    <source>
        <dbReference type="ARBA" id="ARBA00004651"/>
    </source>
</evidence>
<accession>A0A1J1HEP7</accession>
<comment type="similarity">
    <text evidence="2">Belongs to the organo anion transporter (TC 2.A.60) family.</text>
</comment>
<feature type="transmembrane region" description="Helical" evidence="10">
    <location>
        <begin position="667"/>
        <end position="688"/>
    </location>
</feature>
<evidence type="ECO:0000313" key="13">
    <source>
        <dbReference type="Proteomes" id="UP000183832"/>
    </source>
</evidence>
<proteinExistence type="inferred from homology"/>
<feature type="transmembrane region" description="Helical" evidence="10">
    <location>
        <begin position="213"/>
        <end position="233"/>
    </location>
</feature>
<organism evidence="12 13">
    <name type="scientific">Clunio marinus</name>
    <dbReference type="NCBI Taxonomy" id="568069"/>
    <lineage>
        <taxon>Eukaryota</taxon>
        <taxon>Metazoa</taxon>
        <taxon>Ecdysozoa</taxon>
        <taxon>Arthropoda</taxon>
        <taxon>Hexapoda</taxon>
        <taxon>Insecta</taxon>
        <taxon>Pterygota</taxon>
        <taxon>Neoptera</taxon>
        <taxon>Endopterygota</taxon>
        <taxon>Diptera</taxon>
        <taxon>Nematocera</taxon>
        <taxon>Chironomoidea</taxon>
        <taxon>Chironomidae</taxon>
        <taxon>Clunio</taxon>
    </lineage>
</organism>
<evidence type="ECO:0000256" key="3">
    <source>
        <dbReference type="ARBA" id="ARBA00022475"/>
    </source>
</evidence>
<evidence type="ECO:0000313" key="12">
    <source>
        <dbReference type="EMBL" id="CRK86315.1"/>
    </source>
</evidence>
<name>A0A1J1HEP7_9DIPT</name>
<evidence type="ECO:0000256" key="5">
    <source>
        <dbReference type="ARBA" id="ARBA00022989"/>
    </source>
</evidence>